<dbReference type="OMA" id="IAYAPMQ"/>
<dbReference type="SUPFAM" id="SSF46785">
    <property type="entry name" value="Winged helix' DNA-binding domain"/>
    <property type="match status" value="1"/>
</dbReference>
<dbReference type="PANTHER" id="PTHR43712:SF1">
    <property type="entry name" value="HYPOTHETICAL O-METHYLTRANSFERASE (EUROFUNG)-RELATED"/>
    <property type="match status" value="1"/>
</dbReference>
<dbReference type="PANTHER" id="PTHR43712">
    <property type="entry name" value="PUTATIVE (AFU_ORTHOLOGUE AFUA_4G14580)-RELATED"/>
    <property type="match status" value="1"/>
</dbReference>
<dbReference type="InterPro" id="IPR016461">
    <property type="entry name" value="COMT-like"/>
</dbReference>
<dbReference type="PIRSF" id="PIRSF005739">
    <property type="entry name" value="O-mtase"/>
    <property type="match status" value="1"/>
</dbReference>
<dbReference type="HOGENOM" id="CLU_005533_5_1_1"/>
<evidence type="ECO:0000259" key="6">
    <source>
        <dbReference type="Pfam" id="PF08100"/>
    </source>
</evidence>
<keyword evidence="8" id="KW-1185">Reference proteome</keyword>
<dbReference type="OrthoDB" id="3340390at2759"/>
<dbReference type="Pfam" id="PF08100">
    <property type="entry name" value="Dimerisation"/>
    <property type="match status" value="1"/>
</dbReference>
<reference evidence="8" key="1">
    <citation type="journal article" date="2013" name="Genome Announc.">
        <title>Draft genome sequence of the grapevine dieback fungus Eutypa lata UCR-EL1.</title>
        <authorList>
            <person name="Blanco-Ulate B."/>
            <person name="Rolshausen P.E."/>
            <person name="Cantu D."/>
        </authorList>
    </citation>
    <scope>NUCLEOTIDE SEQUENCE [LARGE SCALE GENOMIC DNA]</scope>
    <source>
        <strain evidence="8">UCR-EL1</strain>
    </source>
</reference>
<dbReference type="GO" id="GO:0032259">
    <property type="term" value="P:methylation"/>
    <property type="evidence" value="ECO:0007669"/>
    <property type="project" value="UniProtKB-KW"/>
</dbReference>
<dbReference type="InterPro" id="IPR036388">
    <property type="entry name" value="WH-like_DNA-bd_sf"/>
</dbReference>
<evidence type="ECO:0000256" key="2">
    <source>
        <dbReference type="ARBA" id="ARBA00022679"/>
    </source>
</evidence>
<organism evidence="7 8">
    <name type="scientific">Eutypa lata (strain UCR-EL1)</name>
    <name type="common">Grapevine dieback disease fungus</name>
    <name type="synonym">Eutypa armeniacae</name>
    <dbReference type="NCBI Taxonomy" id="1287681"/>
    <lineage>
        <taxon>Eukaryota</taxon>
        <taxon>Fungi</taxon>
        <taxon>Dikarya</taxon>
        <taxon>Ascomycota</taxon>
        <taxon>Pezizomycotina</taxon>
        <taxon>Sordariomycetes</taxon>
        <taxon>Xylariomycetidae</taxon>
        <taxon>Xylariales</taxon>
        <taxon>Diatrypaceae</taxon>
        <taxon>Eutypa</taxon>
    </lineage>
</organism>
<gene>
    <name evidence="7" type="ORF">UCREL1_10737</name>
</gene>
<dbReference type="GO" id="GO:0008171">
    <property type="term" value="F:O-methyltransferase activity"/>
    <property type="evidence" value="ECO:0007669"/>
    <property type="project" value="InterPro"/>
</dbReference>
<dbReference type="Gene3D" id="1.10.10.10">
    <property type="entry name" value="Winged helix-like DNA-binding domain superfamily/Winged helix DNA-binding domain"/>
    <property type="match status" value="1"/>
</dbReference>
<proteinExistence type="predicted"/>
<dbReference type="InterPro" id="IPR029063">
    <property type="entry name" value="SAM-dependent_MTases_sf"/>
</dbReference>
<keyword evidence="2 7" id="KW-0808">Transferase</keyword>
<dbReference type="SUPFAM" id="SSF53335">
    <property type="entry name" value="S-adenosyl-L-methionine-dependent methyltransferases"/>
    <property type="match status" value="1"/>
</dbReference>
<evidence type="ECO:0000313" key="7">
    <source>
        <dbReference type="EMBL" id="EMR62327.1"/>
    </source>
</evidence>
<evidence type="ECO:0000256" key="3">
    <source>
        <dbReference type="ARBA" id="ARBA00022691"/>
    </source>
</evidence>
<evidence type="ECO:0000313" key="8">
    <source>
        <dbReference type="Proteomes" id="UP000012174"/>
    </source>
</evidence>
<dbReference type="InterPro" id="IPR036390">
    <property type="entry name" value="WH_DNA-bd_sf"/>
</dbReference>
<dbReference type="PROSITE" id="PS51683">
    <property type="entry name" value="SAM_OMT_II"/>
    <property type="match status" value="1"/>
</dbReference>
<feature type="domain" description="O-methyltransferase C-terminal" evidence="5">
    <location>
        <begin position="167"/>
        <end position="313"/>
    </location>
</feature>
<dbReference type="InterPro" id="IPR012967">
    <property type="entry name" value="COMT_dimerisation"/>
</dbReference>
<accession>M7SDT0</accession>
<protein>
    <submittedName>
        <fullName evidence="7">Putative sterigmatocystin 8-o-methyltransferase protein</fullName>
    </submittedName>
</protein>
<feature type="active site" description="Proton acceptor" evidence="4">
    <location>
        <position position="243"/>
    </location>
</feature>
<evidence type="ECO:0000256" key="1">
    <source>
        <dbReference type="ARBA" id="ARBA00022603"/>
    </source>
</evidence>
<feature type="domain" description="O-methyltransferase dimerisation" evidence="6">
    <location>
        <begin position="6"/>
        <end position="69"/>
    </location>
</feature>
<evidence type="ECO:0000259" key="5">
    <source>
        <dbReference type="Pfam" id="PF00891"/>
    </source>
</evidence>
<keyword evidence="3" id="KW-0949">S-adenosyl-L-methionine</keyword>
<dbReference type="EMBL" id="KB707450">
    <property type="protein sequence ID" value="EMR62327.1"/>
    <property type="molecule type" value="Genomic_DNA"/>
</dbReference>
<dbReference type="Pfam" id="PF00891">
    <property type="entry name" value="Methyltransf_2"/>
    <property type="match status" value="1"/>
</dbReference>
<dbReference type="KEGG" id="ela:UCREL1_10737"/>
<sequence>MTCVGIETKLFDTLCASTSTVTNVELAQATGVDPVLMKRLLRYYQSFGMISQPGDDMYGASNVTRALTTPGGRAGAMFYLTTLVPPFNALPTFLRENGYKNPTDVTDCPWYIGHQTKEIPFSWVHNHPPQGELMLSWMQGQRHGLPIFLDAFDFQKELAQGVDPSTPLFVDVGGAMGHQCIALKQRYPGMASRIILQDTSSVIQQVKQSPLPGFEGIEATPYDFFTPQPIKGARAYYLRNILHDWPDNKCIEILQSIKAGMTSESKILIDEMVLPERGAPWRATQLDMAMSSCFAAVERSRAAWEDLLDKAGLKIMKVCRYTEQLDDCVIVVAPK</sequence>
<dbReference type="AlphaFoldDB" id="M7SDT0"/>
<name>M7SDT0_EUTLA</name>
<dbReference type="Gene3D" id="3.40.50.150">
    <property type="entry name" value="Vaccinia Virus protein VP39"/>
    <property type="match status" value="1"/>
</dbReference>
<dbReference type="Proteomes" id="UP000012174">
    <property type="component" value="Unassembled WGS sequence"/>
</dbReference>
<dbReference type="eggNOG" id="KOG3178">
    <property type="taxonomic scope" value="Eukaryota"/>
</dbReference>
<keyword evidence="1 7" id="KW-0489">Methyltransferase</keyword>
<dbReference type="InterPro" id="IPR001077">
    <property type="entry name" value="COMT_C"/>
</dbReference>
<evidence type="ECO:0000256" key="4">
    <source>
        <dbReference type="PIRSR" id="PIRSR005739-1"/>
    </source>
</evidence>